<dbReference type="OrthoDB" id="6992466at2"/>
<proteinExistence type="predicted"/>
<dbReference type="KEGG" id="fau:Fraau_0993"/>
<reference evidence="1" key="1">
    <citation type="submission" date="2012-02" db="EMBL/GenBank/DDBJ databases">
        <title>The complete genome of Frateuria aurantia DSM 6220.</title>
        <authorList>
            <consortium name="US DOE Joint Genome Institute (JGI-PGF)"/>
            <person name="Lucas S."/>
            <person name="Copeland A."/>
            <person name="Lapidus A."/>
            <person name="Glavina del Rio T."/>
            <person name="Dalin E."/>
            <person name="Tice H."/>
            <person name="Bruce D."/>
            <person name="Goodwin L."/>
            <person name="Pitluck S."/>
            <person name="Peters L."/>
            <person name="Ovchinnikova G."/>
            <person name="Teshima H."/>
            <person name="Kyrpides N."/>
            <person name="Mavromatis K."/>
            <person name="Ivanova N."/>
            <person name="Brettin T."/>
            <person name="Detter J.C."/>
            <person name="Han C."/>
            <person name="Larimer F."/>
            <person name="Land M."/>
            <person name="Hauser L."/>
            <person name="Markowitz V."/>
            <person name="Cheng J.-F."/>
            <person name="Hugenholtz P."/>
            <person name="Woyke T."/>
            <person name="Wu D."/>
            <person name="Brambilla E."/>
            <person name="Klenk H.-P."/>
            <person name="Eisen J.A."/>
        </authorList>
    </citation>
    <scope>NUCLEOTIDE SEQUENCE</scope>
    <source>
        <strain evidence="1">DSM 6220</strain>
    </source>
</reference>
<protein>
    <recommendedName>
        <fullName evidence="3">GpW</fullName>
    </recommendedName>
</protein>
<evidence type="ECO:0008006" key="3">
    <source>
        <dbReference type="Google" id="ProtNLM"/>
    </source>
</evidence>
<dbReference type="AlphaFoldDB" id="H8L2J0"/>
<keyword evidence="2" id="KW-1185">Reference proteome</keyword>
<dbReference type="Proteomes" id="UP000005234">
    <property type="component" value="Chromosome"/>
</dbReference>
<evidence type="ECO:0000313" key="2">
    <source>
        <dbReference type="Proteomes" id="UP000005234"/>
    </source>
</evidence>
<gene>
    <name evidence="1" type="ordered locus">Fraau_0993</name>
</gene>
<dbReference type="EMBL" id="CP003350">
    <property type="protein sequence ID" value="AFC85457.1"/>
    <property type="molecule type" value="Genomic_DNA"/>
</dbReference>
<name>H8L2J0_FRAAD</name>
<accession>H8L2J0</accession>
<evidence type="ECO:0000313" key="1">
    <source>
        <dbReference type="EMBL" id="AFC85457.1"/>
    </source>
</evidence>
<organism evidence="1 2">
    <name type="scientific">Frateuria aurantia (strain ATCC 33424 / DSM 6220 / KCTC 2777 / LMG 1558 / NBRC 3245 / NCIMB 13370)</name>
    <name type="common">Acetobacter aurantius</name>
    <dbReference type="NCBI Taxonomy" id="767434"/>
    <lineage>
        <taxon>Bacteria</taxon>
        <taxon>Pseudomonadati</taxon>
        <taxon>Pseudomonadota</taxon>
        <taxon>Gammaproteobacteria</taxon>
        <taxon>Lysobacterales</taxon>
        <taxon>Rhodanobacteraceae</taxon>
        <taxon>Frateuria</taxon>
    </lineage>
</organism>
<dbReference type="STRING" id="767434.Fraau_0993"/>
<dbReference type="HOGENOM" id="CLU_2616853_0_0_6"/>
<sequence length="78" mass="8673">MATTSPEVIQIQARLTRVVAAIDALISGAQVVRFRDREVRRADLGELRSLEQQLRLQLAAAQARAARMGRNRVSYVAI</sequence>
<dbReference type="RefSeq" id="WP_014402463.1">
    <property type="nucleotide sequence ID" value="NC_017033.1"/>
</dbReference>